<sequence length="169" mass="19107">MPSRSKSIFHLGDDGGEAATKVAKSSKELIKSMKRATEAGAAEGLRILIDHNDHQGANIVINKPTMKACTQLIISQSCLLPKGGMPVPALDFLKRCCLCKKELKPCKDVFMYRGDQGFCSKECRYRQIMMDERREFEKATRNRSKAHHHRRLSAKLHESDRNRRIPALA</sequence>
<dbReference type="Proteomes" id="UP001327560">
    <property type="component" value="Chromosome 1"/>
</dbReference>
<protein>
    <recommendedName>
        <fullName evidence="5">FLZ-type domain-containing protein</fullName>
    </recommendedName>
</protein>
<dbReference type="PANTHER" id="PTHR47847">
    <property type="entry name" value="FCS-LIKE ZINC FINGER 17"/>
    <property type="match status" value="1"/>
</dbReference>
<dbReference type="EMBL" id="CP136890">
    <property type="protein sequence ID" value="WOK94399.1"/>
    <property type="molecule type" value="Genomic_DNA"/>
</dbReference>
<feature type="region of interest" description="Disordered" evidence="4">
    <location>
        <begin position="137"/>
        <end position="169"/>
    </location>
</feature>
<evidence type="ECO:0000256" key="3">
    <source>
        <dbReference type="PROSITE-ProRule" id="PRU01131"/>
    </source>
</evidence>
<keyword evidence="7" id="KW-1185">Reference proteome</keyword>
<dbReference type="AlphaFoldDB" id="A0AAQ3JQG9"/>
<evidence type="ECO:0000313" key="7">
    <source>
        <dbReference type="Proteomes" id="UP001327560"/>
    </source>
</evidence>
<name>A0AAQ3JQG9_9LILI</name>
<feature type="compositionally biased region" description="Basic residues" evidence="4">
    <location>
        <begin position="141"/>
        <end position="154"/>
    </location>
</feature>
<feature type="zinc finger region" description="FLZ-type" evidence="3">
    <location>
        <begin position="91"/>
        <end position="135"/>
    </location>
</feature>
<comment type="similarity">
    <text evidence="1">Belongs to the FLZ family.</text>
</comment>
<dbReference type="InterPro" id="IPR007650">
    <property type="entry name" value="Zf-FLZ_dom"/>
</dbReference>
<accession>A0AAQ3JQG9</accession>
<keyword evidence="2" id="KW-0479">Metal-binding</keyword>
<dbReference type="Pfam" id="PF04570">
    <property type="entry name" value="zf-FLZ"/>
    <property type="match status" value="1"/>
</dbReference>
<feature type="domain" description="FLZ-type" evidence="5">
    <location>
        <begin position="91"/>
        <end position="135"/>
    </location>
</feature>
<proteinExistence type="inferred from homology"/>
<evidence type="ECO:0000256" key="4">
    <source>
        <dbReference type="SAM" id="MobiDB-lite"/>
    </source>
</evidence>
<evidence type="ECO:0000256" key="2">
    <source>
        <dbReference type="ARBA" id="ARBA00022723"/>
    </source>
</evidence>
<evidence type="ECO:0000259" key="5">
    <source>
        <dbReference type="PROSITE" id="PS51795"/>
    </source>
</evidence>
<evidence type="ECO:0000256" key="1">
    <source>
        <dbReference type="ARBA" id="ARBA00009374"/>
    </source>
</evidence>
<gene>
    <name evidence="6" type="ORF">Cni_G03101</name>
</gene>
<dbReference type="InterPro" id="IPR044181">
    <property type="entry name" value="FLZ17/18"/>
</dbReference>
<reference evidence="6 7" key="1">
    <citation type="submission" date="2023-10" db="EMBL/GenBank/DDBJ databases">
        <title>Chromosome-scale genome assembly provides insights into flower coloration mechanisms of Canna indica.</title>
        <authorList>
            <person name="Li C."/>
        </authorList>
    </citation>
    <scope>NUCLEOTIDE SEQUENCE [LARGE SCALE GENOMIC DNA]</scope>
    <source>
        <tissue evidence="6">Flower</tissue>
    </source>
</reference>
<organism evidence="6 7">
    <name type="scientific">Canna indica</name>
    <name type="common">Indian-shot</name>
    <dbReference type="NCBI Taxonomy" id="4628"/>
    <lineage>
        <taxon>Eukaryota</taxon>
        <taxon>Viridiplantae</taxon>
        <taxon>Streptophyta</taxon>
        <taxon>Embryophyta</taxon>
        <taxon>Tracheophyta</taxon>
        <taxon>Spermatophyta</taxon>
        <taxon>Magnoliopsida</taxon>
        <taxon>Liliopsida</taxon>
        <taxon>Zingiberales</taxon>
        <taxon>Cannaceae</taxon>
        <taxon>Canna</taxon>
    </lineage>
</organism>
<dbReference type="PANTHER" id="PTHR47847:SF2">
    <property type="entry name" value="FCS-LIKE ZINC FINGER 17-RELATED"/>
    <property type="match status" value="1"/>
</dbReference>
<dbReference type="PROSITE" id="PS51795">
    <property type="entry name" value="ZF_FLZ"/>
    <property type="match status" value="1"/>
</dbReference>
<dbReference type="GO" id="GO:0046872">
    <property type="term" value="F:metal ion binding"/>
    <property type="evidence" value="ECO:0007669"/>
    <property type="project" value="UniProtKB-KW"/>
</dbReference>
<evidence type="ECO:0000313" key="6">
    <source>
        <dbReference type="EMBL" id="WOK94399.1"/>
    </source>
</evidence>